<name>A0ABR9QZ80_9FIRM</name>
<accession>A0ABR9QZ80</accession>
<organism evidence="2 3">
    <name type="scientific">Gallibacter intestinalis</name>
    <dbReference type="NCBI Taxonomy" id="2779356"/>
    <lineage>
        <taxon>Bacteria</taxon>
        <taxon>Bacillati</taxon>
        <taxon>Bacillota</taxon>
        <taxon>Clostridia</taxon>
        <taxon>Eubacteriales</taxon>
        <taxon>Eubacteriaceae</taxon>
        <taxon>Gallibacter</taxon>
    </lineage>
</organism>
<gene>
    <name evidence="2" type="ORF">INF20_07755</name>
</gene>
<dbReference type="Proteomes" id="UP001516588">
    <property type="component" value="Unassembled WGS sequence"/>
</dbReference>
<evidence type="ECO:0000259" key="1">
    <source>
        <dbReference type="Pfam" id="PF19481"/>
    </source>
</evidence>
<comment type="caution">
    <text evidence="2">The sequence shown here is derived from an EMBL/GenBank/DDBJ whole genome shotgun (WGS) entry which is preliminary data.</text>
</comment>
<dbReference type="Pfam" id="PF19481">
    <property type="entry name" value="DUF6017"/>
    <property type="match status" value="1"/>
</dbReference>
<dbReference type="EMBL" id="JADCKA010000018">
    <property type="protein sequence ID" value="MBE5036165.1"/>
    <property type="molecule type" value="Genomic_DNA"/>
</dbReference>
<reference evidence="2 3" key="1">
    <citation type="submission" date="2020-10" db="EMBL/GenBank/DDBJ databases">
        <title>ChiBAC.</title>
        <authorList>
            <person name="Zenner C."/>
            <person name="Hitch T.C.A."/>
            <person name="Clavel T."/>
        </authorList>
    </citation>
    <scope>NUCLEOTIDE SEQUENCE [LARGE SCALE GENOMIC DNA]</scope>
    <source>
        <strain evidence="2 3">DSM 108706</strain>
    </source>
</reference>
<dbReference type="RefSeq" id="WP_226385811.1">
    <property type="nucleotide sequence ID" value="NZ_JADCKA010000018.1"/>
</dbReference>
<dbReference type="InterPro" id="IPR046059">
    <property type="entry name" value="DUF6017"/>
</dbReference>
<protein>
    <submittedName>
        <fullName evidence="2">DNA replication protein DnaD</fullName>
    </submittedName>
</protein>
<feature type="domain" description="DUF6017" evidence="1">
    <location>
        <begin position="206"/>
        <end position="314"/>
    </location>
</feature>
<evidence type="ECO:0000313" key="2">
    <source>
        <dbReference type="EMBL" id="MBE5036165.1"/>
    </source>
</evidence>
<keyword evidence="3" id="KW-1185">Reference proteome</keyword>
<proteinExistence type="predicted"/>
<evidence type="ECO:0000313" key="3">
    <source>
        <dbReference type="Proteomes" id="UP001516588"/>
    </source>
</evidence>
<sequence>MSRQKDNFSSGSPIVDQMYGMEITGNVIPLNWFKTITTSNGKPNSTAIMLLSDIVYWYRPKILRDEATGEFIGIKKRFKADLLQRSYRQFSEQFGYSKRQVTEAIKALETLGVIRREFRTVSTNMQKLSNVLYIELFPDKLMELTYPEKAGSDVSLSNVIPITLKSDRVSHISDIDMTENRHTNTGNTTENIITKDYPLPAEAAAVFKDQIHYEALISDLPFKKTAVDELVNIAAEVLTSSKKTIRVNKKERPSSQVKDRFRKLNIEHIKYVLDELSRCKSDVAHMRAFLITLMYNAPATINSYYTAKVNHDMMHAEKQ</sequence>